<dbReference type="RefSeq" id="WP_267568263.1">
    <property type="nucleotide sequence ID" value="NZ_JAPNTZ010000016.1"/>
</dbReference>
<dbReference type="Gene3D" id="3.40.50.2020">
    <property type="match status" value="1"/>
</dbReference>
<comment type="caution">
    <text evidence="2">The sequence shown here is derived from an EMBL/GenBank/DDBJ whole genome shotgun (WGS) entry which is preliminary data.</text>
</comment>
<dbReference type="Pfam" id="PF00156">
    <property type="entry name" value="Pribosyltran"/>
    <property type="match status" value="1"/>
</dbReference>
<dbReference type="EMBL" id="JAPNTZ010000016">
    <property type="protein sequence ID" value="MCY1143735.1"/>
    <property type="molecule type" value="Genomic_DNA"/>
</dbReference>
<dbReference type="Proteomes" id="UP001151002">
    <property type="component" value="Unassembled WGS sequence"/>
</dbReference>
<organism evidence="2 3">
    <name type="scientific">Paractinoplanes pyxinae</name>
    <dbReference type="NCBI Taxonomy" id="2997416"/>
    <lineage>
        <taxon>Bacteria</taxon>
        <taxon>Bacillati</taxon>
        <taxon>Actinomycetota</taxon>
        <taxon>Actinomycetes</taxon>
        <taxon>Micromonosporales</taxon>
        <taxon>Micromonosporaceae</taxon>
        <taxon>Paractinoplanes</taxon>
    </lineage>
</organism>
<feature type="domain" description="Phosphoribosyltransferase" evidence="1">
    <location>
        <begin position="27"/>
        <end position="174"/>
    </location>
</feature>
<evidence type="ECO:0000259" key="1">
    <source>
        <dbReference type="Pfam" id="PF00156"/>
    </source>
</evidence>
<keyword evidence="2" id="KW-0808">Transferase</keyword>
<evidence type="ECO:0000313" key="2">
    <source>
        <dbReference type="EMBL" id="MCY1143735.1"/>
    </source>
</evidence>
<evidence type="ECO:0000313" key="3">
    <source>
        <dbReference type="Proteomes" id="UP001151002"/>
    </source>
</evidence>
<accession>A0ABT4BB42</accession>
<sequence length="204" mass="21844">MLLARHAGVLLAKHVTVHLGIVAMSRRPLVIAVPHGGLPVAARVAALIGADLRAVVVRRVTAIDPQRACLATVTAEGSPVFDHDSIRRLHTSADALTVPVGRQRTEAAELTARYHHELPNTEITGRVVVVVDDGLVTGLSACAVLHRLRAARPARLVMATPVTSPEARRRLVSCTDALICPHTTTTALEQCYADFHRLPDGDVE</sequence>
<name>A0ABT4BB42_9ACTN</name>
<proteinExistence type="predicted"/>
<protein>
    <submittedName>
        <fullName evidence="2">Phosphoribosyltransferase family protein</fullName>
    </submittedName>
</protein>
<dbReference type="InterPro" id="IPR000836">
    <property type="entry name" value="PRTase_dom"/>
</dbReference>
<keyword evidence="2" id="KW-0328">Glycosyltransferase</keyword>
<gene>
    <name evidence="2" type="ORF">OWR29_37520</name>
</gene>
<dbReference type="InterPro" id="IPR029057">
    <property type="entry name" value="PRTase-like"/>
</dbReference>
<reference evidence="2" key="1">
    <citation type="submission" date="2022-11" db="EMBL/GenBank/DDBJ databases">
        <authorList>
            <person name="Somphong A."/>
            <person name="Phongsopitanun W."/>
        </authorList>
    </citation>
    <scope>NUCLEOTIDE SEQUENCE</scope>
    <source>
        <strain evidence="2">Pm04-4</strain>
    </source>
</reference>
<dbReference type="GO" id="GO:0016757">
    <property type="term" value="F:glycosyltransferase activity"/>
    <property type="evidence" value="ECO:0007669"/>
    <property type="project" value="UniProtKB-KW"/>
</dbReference>
<dbReference type="SUPFAM" id="SSF53271">
    <property type="entry name" value="PRTase-like"/>
    <property type="match status" value="1"/>
</dbReference>
<dbReference type="Gene3D" id="3.30.1310.20">
    <property type="entry name" value="PRTase-like"/>
    <property type="match status" value="1"/>
</dbReference>
<keyword evidence="3" id="KW-1185">Reference proteome</keyword>